<evidence type="ECO:0000313" key="10">
    <source>
        <dbReference type="Proteomes" id="UP001596455"/>
    </source>
</evidence>
<evidence type="ECO:0000256" key="1">
    <source>
        <dbReference type="ARBA" id="ARBA00004651"/>
    </source>
</evidence>
<name>A0ABW2Q7A9_9MICO</name>
<dbReference type="EMBL" id="JBHTCQ010000001">
    <property type="protein sequence ID" value="MFC7405399.1"/>
    <property type="molecule type" value="Genomic_DNA"/>
</dbReference>
<keyword evidence="6 8" id="KW-1133">Transmembrane helix</keyword>
<feature type="transmembrane region" description="Helical" evidence="8">
    <location>
        <begin position="75"/>
        <end position="93"/>
    </location>
</feature>
<evidence type="ECO:0000256" key="2">
    <source>
        <dbReference type="ARBA" id="ARBA00007935"/>
    </source>
</evidence>
<feature type="transmembrane region" description="Helical" evidence="8">
    <location>
        <begin position="314"/>
        <end position="335"/>
    </location>
</feature>
<proteinExistence type="inferred from homology"/>
<accession>A0ABW2Q7A9</accession>
<keyword evidence="10" id="KW-1185">Reference proteome</keyword>
<gene>
    <name evidence="9" type="ORF">ACFQQL_09790</name>
</gene>
<feature type="transmembrane region" description="Helical" evidence="8">
    <location>
        <begin position="132"/>
        <end position="150"/>
    </location>
</feature>
<feature type="transmembrane region" description="Helical" evidence="8">
    <location>
        <begin position="156"/>
        <end position="178"/>
    </location>
</feature>
<dbReference type="CDD" id="cd06550">
    <property type="entry name" value="TM_ABC_iron-siderophores_like"/>
    <property type="match status" value="1"/>
</dbReference>
<comment type="caution">
    <text evidence="9">The sequence shown here is derived from an EMBL/GenBank/DDBJ whole genome shotgun (WGS) entry which is preliminary data.</text>
</comment>
<dbReference type="Proteomes" id="UP001596455">
    <property type="component" value="Unassembled WGS sequence"/>
</dbReference>
<evidence type="ECO:0000256" key="5">
    <source>
        <dbReference type="ARBA" id="ARBA00022692"/>
    </source>
</evidence>
<sequence length="344" mass="34178">MAATLAPSTSAAPARPASLRPSRSRGLVALLAATVLALVWIGLTIGDLTAGEVLRTLGGSGEEDFTVFRLRLPRLVLGAAVGVAFGLAGAIFQTVLRNPLASPDILGVSGGGSLAAATGILVLGLSGTAVSGAALLGAFAAAGAIYVLAWRAGVSGYRFVLVGVGIAFLVQAGLAYLLSRADVGDARDALVWMVGSLGTPSWADVTILLLMLAVLVPLVAVLTGRLRIMQLGDDVAGGLGLRTEVTRLSALALAVALAAAGTAFAGPVAFVAFVSAPIARRLAPRAGLALVPSALVGAAVVLGAELVGEHLLPINAPVGIVTGAVGAPYLLWLLATGNRQGKGA</sequence>
<protein>
    <submittedName>
        <fullName evidence="9">FecCD family ABC transporter permease</fullName>
    </submittedName>
</protein>
<comment type="similarity">
    <text evidence="2">Belongs to the binding-protein-dependent transport system permease family. FecCD subfamily.</text>
</comment>
<dbReference type="RefSeq" id="WP_382393694.1">
    <property type="nucleotide sequence ID" value="NZ_JBHTCQ010000001.1"/>
</dbReference>
<keyword evidence="3" id="KW-0813">Transport</keyword>
<evidence type="ECO:0000256" key="4">
    <source>
        <dbReference type="ARBA" id="ARBA00022475"/>
    </source>
</evidence>
<dbReference type="Gene3D" id="1.10.3470.10">
    <property type="entry name" value="ABC transporter involved in vitamin B12 uptake, BtuC"/>
    <property type="match status" value="1"/>
</dbReference>
<evidence type="ECO:0000256" key="8">
    <source>
        <dbReference type="SAM" id="Phobius"/>
    </source>
</evidence>
<dbReference type="SUPFAM" id="SSF81345">
    <property type="entry name" value="ABC transporter involved in vitamin B12 uptake, BtuC"/>
    <property type="match status" value="1"/>
</dbReference>
<keyword evidence="4" id="KW-1003">Cell membrane</keyword>
<evidence type="ECO:0000256" key="7">
    <source>
        <dbReference type="ARBA" id="ARBA00023136"/>
    </source>
</evidence>
<evidence type="ECO:0000313" key="9">
    <source>
        <dbReference type="EMBL" id="MFC7405399.1"/>
    </source>
</evidence>
<dbReference type="PANTHER" id="PTHR30472">
    <property type="entry name" value="FERRIC ENTEROBACTIN TRANSPORT SYSTEM PERMEASE PROTEIN"/>
    <property type="match status" value="1"/>
</dbReference>
<dbReference type="PANTHER" id="PTHR30472:SF24">
    <property type="entry name" value="FERRIC ENTEROBACTIN TRANSPORT SYSTEM PERMEASE PROTEIN FEPG"/>
    <property type="match status" value="1"/>
</dbReference>
<feature type="transmembrane region" description="Helical" evidence="8">
    <location>
        <begin position="26"/>
        <end position="45"/>
    </location>
</feature>
<dbReference type="InterPro" id="IPR000522">
    <property type="entry name" value="ABC_transptr_permease_BtuC"/>
</dbReference>
<organism evidence="9 10">
    <name type="scientific">Georgenia alba</name>
    <dbReference type="NCBI Taxonomy" id="2233858"/>
    <lineage>
        <taxon>Bacteria</taxon>
        <taxon>Bacillati</taxon>
        <taxon>Actinomycetota</taxon>
        <taxon>Actinomycetes</taxon>
        <taxon>Micrococcales</taxon>
        <taxon>Bogoriellaceae</taxon>
        <taxon>Georgenia</taxon>
    </lineage>
</organism>
<feature type="transmembrane region" description="Helical" evidence="8">
    <location>
        <begin position="207"/>
        <end position="228"/>
    </location>
</feature>
<reference evidence="10" key="1">
    <citation type="journal article" date="2019" name="Int. J. Syst. Evol. Microbiol.">
        <title>The Global Catalogue of Microorganisms (GCM) 10K type strain sequencing project: providing services to taxonomists for standard genome sequencing and annotation.</title>
        <authorList>
            <consortium name="The Broad Institute Genomics Platform"/>
            <consortium name="The Broad Institute Genome Sequencing Center for Infectious Disease"/>
            <person name="Wu L."/>
            <person name="Ma J."/>
        </authorList>
    </citation>
    <scope>NUCLEOTIDE SEQUENCE [LARGE SCALE GENOMIC DNA]</scope>
    <source>
        <strain evidence="10">JCM 1490</strain>
    </source>
</reference>
<feature type="transmembrane region" description="Helical" evidence="8">
    <location>
        <begin position="286"/>
        <end position="308"/>
    </location>
</feature>
<comment type="subcellular location">
    <subcellularLocation>
        <location evidence="1">Cell membrane</location>
        <topology evidence="1">Multi-pass membrane protein</topology>
    </subcellularLocation>
</comment>
<evidence type="ECO:0000256" key="3">
    <source>
        <dbReference type="ARBA" id="ARBA00022448"/>
    </source>
</evidence>
<dbReference type="Pfam" id="PF01032">
    <property type="entry name" value="FecCD"/>
    <property type="match status" value="1"/>
</dbReference>
<dbReference type="InterPro" id="IPR037294">
    <property type="entry name" value="ABC_BtuC-like"/>
</dbReference>
<feature type="transmembrane region" description="Helical" evidence="8">
    <location>
        <begin position="105"/>
        <end position="125"/>
    </location>
</feature>
<evidence type="ECO:0000256" key="6">
    <source>
        <dbReference type="ARBA" id="ARBA00022989"/>
    </source>
</evidence>
<feature type="transmembrane region" description="Helical" evidence="8">
    <location>
        <begin position="248"/>
        <end position="274"/>
    </location>
</feature>
<keyword evidence="7 8" id="KW-0472">Membrane</keyword>
<keyword evidence="5 8" id="KW-0812">Transmembrane</keyword>